<feature type="transmembrane region" description="Helical" evidence="6">
    <location>
        <begin position="59"/>
        <end position="77"/>
    </location>
</feature>
<feature type="transmembrane region" description="Helical" evidence="6">
    <location>
        <begin position="258"/>
        <end position="276"/>
    </location>
</feature>
<dbReference type="RefSeq" id="WP_076428005.1">
    <property type="nucleotide sequence ID" value="NZ_FTNO01000001.1"/>
</dbReference>
<evidence type="ECO:0000256" key="1">
    <source>
        <dbReference type="ARBA" id="ARBA00004651"/>
    </source>
</evidence>
<dbReference type="PANTHER" id="PTHR43124">
    <property type="entry name" value="PURINE EFFLUX PUMP PBUE"/>
    <property type="match status" value="1"/>
</dbReference>
<feature type="transmembrane region" description="Helical" evidence="6">
    <location>
        <begin position="147"/>
        <end position="167"/>
    </location>
</feature>
<feature type="transmembrane region" description="Helical" evidence="6">
    <location>
        <begin position="188"/>
        <end position="207"/>
    </location>
</feature>
<feature type="transmembrane region" description="Helical" evidence="6">
    <location>
        <begin position="317"/>
        <end position="336"/>
    </location>
</feature>
<feature type="domain" description="Major facilitator superfamily (MFS) profile" evidence="7">
    <location>
        <begin position="1"/>
        <end position="371"/>
    </location>
</feature>
<keyword evidence="9" id="KW-1185">Reference proteome</keyword>
<reference evidence="9" key="1">
    <citation type="submission" date="2017-01" db="EMBL/GenBank/DDBJ databases">
        <authorList>
            <person name="Varghese N."/>
            <person name="Submissions S."/>
        </authorList>
    </citation>
    <scope>NUCLEOTIDE SEQUENCE [LARGE SCALE GENOMIC DNA]</scope>
    <source>
        <strain evidence="9">CGMCC 1.7737</strain>
    </source>
</reference>
<sequence>MVFLVNFARVVFAPLLEPLKDAFTVGDATVGIIATLVWLGSALPRIPTGYLLTRIPRHYVVLGTGILLTGSAGFTAVSDSVPMLGVGAFLMGVSSGAYFIAANPLVSELYPERVGRAIGIHGTASQLAAVAAPLFVGAMLAPIGWRGVVGFVGVMAAVTTAVFFVIARRTELPDAGSADRDLWAAFRRQWPIILSGVAIIGATGFVWNGLFNFYPTYLQAKGLEPSTARTMLTVVFAAGVPAFWLTGRLADRLPHVPLMLSILGAFAVCLLAMTAVQSLAAIILVTIALGYVIHCLFPALDTYMLDSLPDENRASAYALYSGIMMVVQASGSSVVGALRDAGFAFNDVFRAFSVALFVILTVLLVLHRSNRLPTGAVTS</sequence>
<accession>A0A1N6WHL0</accession>
<dbReference type="InterPro" id="IPR050189">
    <property type="entry name" value="MFS_Efflux_Transporters"/>
</dbReference>
<dbReference type="InterPro" id="IPR020846">
    <property type="entry name" value="MFS_dom"/>
</dbReference>
<evidence type="ECO:0000313" key="8">
    <source>
        <dbReference type="EMBL" id="SIQ89508.1"/>
    </source>
</evidence>
<evidence type="ECO:0000313" key="9">
    <source>
        <dbReference type="Proteomes" id="UP000186914"/>
    </source>
</evidence>
<dbReference type="Proteomes" id="UP000186914">
    <property type="component" value="Unassembled WGS sequence"/>
</dbReference>
<organism evidence="8 9">
    <name type="scientific">Haladaptatus litoreus</name>
    <dbReference type="NCBI Taxonomy" id="553468"/>
    <lineage>
        <taxon>Archaea</taxon>
        <taxon>Methanobacteriati</taxon>
        <taxon>Methanobacteriota</taxon>
        <taxon>Stenosarchaea group</taxon>
        <taxon>Halobacteria</taxon>
        <taxon>Halobacteriales</taxon>
        <taxon>Haladaptataceae</taxon>
        <taxon>Haladaptatus</taxon>
    </lineage>
</organism>
<evidence type="ECO:0000256" key="2">
    <source>
        <dbReference type="ARBA" id="ARBA00022475"/>
    </source>
</evidence>
<keyword evidence="5 6" id="KW-0472">Membrane</keyword>
<evidence type="ECO:0000256" key="4">
    <source>
        <dbReference type="ARBA" id="ARBA00022989"/>
    </source>
</evidence>
<dbReference type="GO" id="GO:0022857">
    <property type="term" value="F:transmembrane transporter activity"/>
    <property type="evidence" value="ECO:0007669"/>
    <property type="project" value="InterPro"/>
</dbReference>
<dbReference type="PANTHER" id="PTHR43124:SF3">
    <property type="entry name" value="CHLORAMPHENICOL EFFLUX PUMP RV0191"/>
    <property type="match status" value="1"/>
</dbReference>
<protein>
    <submittedName>
        <fullName evidence="8">Predicted arabinose efflux permease, MFS family</fullName>
    </submittedName>
</protein>
<dbReference type="Gene3D" id="1.20.1250.20">
    <property type="entry name" value="MFS general substrate transporter like domains"/>
    <property type="match status" value="1"/>
</dbReference>
<dbReference type="EMBL" id="FTNO01000001">
    <property type="protein sequence ID" value="SIQ89508.1"/>
    <property type="molecule type" value="Genomic_DNA"/>
</dbReference>
<keyword evidence="4 6" id="KW-1133">Transmembrane helix</keyword>
<dbReference type="Pfam" id="PF07690">
    <property type="entry name" value="MFS_1"/>
    <property type="match status" value="1"/>
</dbReference>
<dbReference type="OrthoDB" id="200998at2157"/>
<keyword evidence="3 6" id="KW-0812">Transmembrane</keyword>
<proteinExistence type="predicted"/>
<dbReference type="InterPro" id="IPR036259">
    <property type="entry name" value="MFS_trans_sf"/>
</dbReference>
<evidence type="ECO:0000256" key="6">
    <source>
        <dbReference type="SAM" id="Phobius"/>
    </source>
</evidence>
<feature type="transmembrane region" description="Helical" evidence="6">
    <location>
        <begin position="348"/>
        <end position="366"/>
    </location>
</feature>
<dbReference type="AlphaFoldDB" id="A0A1N6WHL0"/>
<evidence type="ECO:0000256" key="5">
    <source>
        <dbReference type="ARBA" id="ARBA00023136"/>
    </source>
</evidence>
<feature type="transmembrane region" description="Helical" evidence="6">
    <location>
        <begin position="282"/>
        <end position="305"/>
    </location>
</feature>
<evidence type="ECO:0000256" key="3">
    <source>
        <dbReference type="ARBA" id="ARBA00022692"/>
    </source>
</evidence>
<dbReference type="PROSITE" id="PS50850">
    <property type="entry name" value="MFS"/>
    <property type="match status" value="1"/>
</dbReference>
<feature type="transmembrane region" description="Helical" evidence="6">
    <location>
        <begin position="227"/>
        <end position="246"/>
    </location>
</feature>
<gene>
    <name evidence="8" type="ORF">SAMN05421858_0724</name>
</gene>
<name>A0A1N6WHL0_9EURY</name>
<feature type="transmembrane region" description="Helical" evidence="6">
    <location>
        <begin position="83"/>
        <end position="106"/>
    </location>
</feature>
<feature type="transmembrane region" description="Helical" evidence="6">
    <location>
        <begin position="118"/>
        <end position="141"/>
    </location>
</feature>
<evidence type="ECO:0000259" key="7">
    <source>
        <dbReference type="PROSITE" id="PS50850"/>
    </source>
</evidence>
<keyword evidence="2" id="KW-1003">Cell membrane</keyword>
<dbReference type="GO" id="GO:0005886">
    <property type="term" value="C:plasma membrane"/>
    <property type="evidence" value="ECO:0007669"/>
    <property type="project" value="UniProtKB-SubCell"/>
</dbReference>
<comment type="subcellular location">
    <subcellularLocation>
        <location evidence="1">Cell membrane</location>
        <topology evidence="1">Multi-pass membrane protein</topology>
    </subcellularLocation>
</comment>
<dbReference type="InterPro" id="IPR011701">
    <property type="entry name" value="MFS"/>
</dbReference>
<dbReference type="SUPFAM" id="SSF103473">
    <property type="entry name" value="MFS general substrate transporter"/>
    <property type="match status" value="1"/>
</dbReference>